<accession>A0A183AFK4</accession>
<keyword evidence="2" id="KW-1185">Reference proteome</keyword>
<reference evidence="1 2" key="2">
    <citation type="submission" date="2018-11" db="EMBL/GenBank/DDBJ databases">
        <authorList>
            <consortium name="Pathogen Informatics"/>
        </authorList>
    </citation>
    <scope>NUCLEOTIDE SEQUENCE [LARGE SCALE GENOMIC DNA]</scope>
    <source>
        <strain evidence="1 2">Egypt</strain>
    </source>
</reference>
<evidence type="ECO:0000313" key="1">
    <source>
        <dbReference type="EMBL" id="VDP76413.1"/>
    </source>
</evidence>
<dbReference type="EMBL" id="UZAN01042616">
    <property type="protein sequence ID" value="VDP76413.1"/>
    <property type="molecule type" value="Genomic_DNA"/>
</dbReference>
<name>A0A183AFK4_9TREM</name>
<proteinExistence type="predicted"/>
<reference evidence="3" key="1">
    <citation type="submission" date="2016-06" db="UniProtKB">
        <authorList>
            <consortium name="WormBaseParasite"/>
        </authorList>
    </citation>
    <scope>IDENTIFICATION</scope>
</reference>
<dbReference type="Proteomes" id="UP000272942">
    <property type="component" value="Unassembled WGS sequence"/>
</dbReference>
<sequence>MPNKTKSEESKPELPSSTFWTLGNLLSDLLSLLFLLEHLHTQPSPSLLAPNKFVLGEDLRHWAADAQEYIELFPEDNRQRVLLSLLDGEAKDIAQDVIRPGDTMAANAFFRLRQYLTDDTDRLTAQYKLQKAVQ</sequence>
<protein>
    <submittedName>
        <fullName evidence="1 3">Uncharacterized protein</fullName>
    </submittedName>
</protein>
<organism evidence="3">
    <name type="scientific">Echinostoma caproni</name>
    <dbReference type="NCBI Taxonomy" id="27848"/>
    <lineage>
        <taxon>Eukaryota</taxon>
        <taxon>Metazoa</taxon>
        <taxon>Spiralia</taxon>
        <taxon>Lophotrochozoa</taxon>
        <taxon>Platyhelminthes</taxon>
        <taxon>Trematoda</taxon>
        <taxon>Digenea</taxon>
        <taxon>Plagiorchiida</taxon>
        <taxon>Echinostomata</taxon>
        <taxon>Echinostomatoidea</taxon>
        <taxon>Echinostomatidae</taxon>
        <taxon>Echinostoma</taxon>
    </lineage>
</organism>
<dbReference type="WBParaSite" id="ECPE_0000575201-mRNA-1">
    <property type="protein sequence ID" value="ECPE_0000575201-mRNA-1"/>
    <property type="gene ID" value="ECPE_0000575201"/>
</dbReference>
<evidence type="ECO:0000313" key="3">
    <source>
        <dbReference type="WBParaSite" id="ECPE_0000575201-mRNA-1"/>
    </source>
</evidence>
<dbReference type="AlphaFoldDB" id="A0A183AFK4"/>
<gene>
    <name evidence="1" type="ORF">ECPE_LOCUS5739</name>
</gene>
<evidence type="ECO:0000313" key="2">
    <source>
        <dbReference type="Proteomes" id="UP000272942"/>
    </source>
</evidence>